<dbReference type="KEGG" id="cja:CJA_1971"/>
<dbReference type="GO" id="GO:0003723">
    <property type="term" value="F:RNA binding"/>
    <property type="evidence" value="ECO:0007669"/>
    <property type="project" value="InterPro"/>
</dbReference>
<dbReference type="HOGENOM" id="CLU_798532_0_0_6"/>
<dbReference type="InterPro" id="IPR020103">
    <property type="entry name" value="PsdUridine_synth_cat_dom_sf"/>
</dbReference>
<dbReference type="EMBL" id="CP000934">
    <property type="protein sequence ID" value="ACE84455.1"/>
    <property type="molecule type" value="Genomic_DNA"/>
</dbReference>
<name>B3PHH1_CELJU</name>
<dbReference type="PANTHER" id="PTHR21600:SF87">
    <property type="entry name" value="RNA PSEUDOURIDYLATE SYNTHASE DOMAIN-CONTAINING PROTEIN 1"/>
    <property type="match status" value="1"/>
</dbReference>
<proteinExistence type="inferred from homology"/>
<evidence type="ECO:0000313" key="3">
    <source>
        <dbReference type="EMBL" id="ACE84455.1"/>
    </source>
</evidence>
<dbReference type="PANTHER" id="PTHR21600">
    <property type="entry name" value="MITOCHONDRIAL RNA PSEUDOURIDINE SYNTHASE"/>
    <property type="match status" value="1"/>
</dbReference>
<dbReference type="GO" id="GO:0140098">
    <property type="term" value="F:catalytic activity, acting on RNA"/>
    <property type="evidence" value="ECO:0007669"/>
    <property type="project" value="UniProtKB-ARBA"/>
</dbReference>
<feature type="domain" description="Pseudouridine synthase RsuA/RluA-like" evidence="2">
    <location>
        <begin position="121"/>
        <end position="264"/>
    </location>
</feature>
<dbReference type="GO" id="GO:0000455">
    <property type="term" value="P:enzyme-directed rRNA pseudouridine synthesis"/>
    <property type="evidence" value="ECO:0007669"/>
    <property type="project" value="TreeGrafter"/>
</dbReference>
<reference evidence="3 4" key="1">
    <citation type="journal article" date="2008" name="J. Bacteriol.">
        <title>Insights into plant cell wall degradation from the genome sequence of the soil bacterium Cellvibrio japonicus.</title>
        <authorList>
            <person name="Deboy R.T."/>
            <person name="Mongodin E.F."/>
            <person name="Fouts D.E."/>
            <person name="Tailford L.E."/>
            <person name="Khouri H."/>
            <person name="Emerson J.B."/>
            <person name="Mohamoud Y."/>
            <person name="Watkins K."/>
            <person name="Henrissat B."/>
            <person name="Gilbert H.J."/>
            <person name="Nelson K.E."/>
        </authorList>
    </citation>
    <scope>NUCLEOTIDE SEQUENCE [LARGE SCALE GENOMIC DNA]</scope>
    <source>
        <strain evidence="3 4">Ueda107</strain>
    </source>
</reference>
<accession>B3PHH1</accession>
<gene>
    <name evidence="3" type="ordered locus">CJA_1971</name>
</gene>
<dbReference type="Gene3D" id="3.30.2350.10">
    <property type="entry name" value="Pseudouridine synthase"/>
    <property type="match status" value="1"/>
</dbReference>
<dbReference type="AlphaFoldDB" id="B3PHH1"/>
<dbReference type="NCBIfam" id="TIGR01621">
    <property type="entry name" value="RluA-like"/>
    <property type="match status" value="1"/>
</dbReference>
<dbReference type="InterPro" id="IPR006145">
    <property type="entry name" value="PsdUridine_synth_RsuA/RluA"/>
</dbReference>
<protein>
    <submittedName>
        <fullName evidence="3">Pseudouridine synthase Rlu family protein</fullName>
    </submittedName>
</protein>
<evidence type="ECO:0000259" key="2">
    <source>
        <dbReference type="Pfam" id="PF00849"/>
    </source>
</evidence>
<dbReference type="eggNOG" id="COG0564">
    <property type="taxonomic scope" value="Bacteria"/>
</dbReference>
<dbReference type="SUPFAM" id="SSF55120">
    <property type="entry name" value="Pseudouridine synthase"/>
    <property type="match status" value="1"/>
</dbReference>
<dbReference type="InterPro" id="IPR050188">
    <property type="entry name" value="RluA_PseudoU_synthase"/>
</dbReference>
<keyword evidence="4" id="KW-1185">Reference proteome</keyword>
<dbReference type="CDD" id="cd02869">
    <property type="entry name" value="PseudoU_synth_RluA_like"/>
    <property type="match status" value="1"/>
</dbReference>
<dbReference type="PROSITE" id="PS01129">
    <property type="entry name" value="PSI_RLU"/>
    <property type="match status" value="1"/>
</dbReference>
<dbReference type="InterPro" id="IPR006508">
    <property type="entry name" value="PsdUridine_synth_RluA-like"/>
</dbReference>
<dbReference type="InterPro" id="IPR006224">
    <property type="entry name" value="PsdUridine_synth_RluA-like_CS"/>
</dbReference>
<evidence type="ECO:0000313" key="4">
    <source>
        <dbReference type="Proteomes" id="UP000001036"/>
    </source>
</evidence>
<organism evidence="3 4">
    <name type="scientific">Cellvibrio japonicus (strain Ueda107)</name>
    <name type="common">Pseudomonas fluorescens subsp. cellulosa</name>
    <dbReference type="NCBI Taxonomy" id="498211"/>
    <lineage>
        <taxon>Bacteria</taxon>
        <taxon>Pseudomonadati</taxon>
        <taxon>Pseudomonadota</taxon>
        <taxon>Gammaproteobacteria</taxon>
        <taxon>Cellvibrionales</taxon>
        <taxon>Cellvibrionaceae</taxon>
        <taxon>Cellvibrio</taxon>
    </lineage>
</organism>
<dbReference type="Proteomes" id="UP000001036">
    <property type="component" value="Chromosome"/>
</dbReference>
<comment type="similarity">
    <text evidence="1">Belongs to the pseudouridine synthase RluA family.</text>
</comment>
<dbReference type="STRING" id="498211.CJA_1971"/>
<evidence type="ECO:0000256" key="1">
    <source>
        <dbReference type="ARBA" id="ARBA00010876"/>
    </source>
</evidence>
<dbReference type="GO" id="GO:0009982">
    <property type="term" value="F:pseudouridine synthase activity"/>
    <property type="evidence" value="ECO:0007669"/>
    <property type="project" value="InterPro"/>
</dbReference>
<dbReference type="Pfam" id="PF00849">
    <property type="entry name" value="PseudoU_synth_2"/>
    <property type="match status" value="1"/>
</dbReference>
<sequence length="347" mass="38542">MVFYRGLDSYTSCPRARDDNEDVWRNGVRGCLWIGCSLGLSTLASDAASLRAQIVTWSTDISAHRDNPSHVQPVADTLVLIIASHRVASSIGLVFSVTSLFFLDVFFMSDVFFQLVDEQEDFLLVYKKPGVSFHSEQGEPGLFEIIRQRGGYAQLYPVHRLDKVTSGLLVFAKTAEANHQLCAQFEQRLTQKYYLAISAGKPIKKQGLIKGDMYPARRGAWMLGRTLENPAITQFFSQGLGNGQRLYVLKPHTGKTHQLRVALKSIGAPIVGDSLYGDRHAGIDRVYLHAFSLAFTLNGVAYRYSELPREGNIFNEDSVKQAMCAYSNPWHLAWPVLSGVGGMADSV</sequence>